<keyword evidence="3" id="KW-1185">Reference proteome</keyword>
<evidence type="ECO:0000313" key="2">
    <source>
        <dbReference type="EMBL" id="MEA9355068.1"/>
    </source>
</evidence>
<dbReference type="EMBL" id="JAYGJQ010000001">
    <property type="protein sequence ID" value="MEA9355068.1"/>
    <property type="molecule type" value="Genomic_DNA"/>
</dbReference>
<sequence length="128" mass="14662">MKKLILIATLLISSNIFAKEVVTNWYDMEVYQRYTLRQDIVFENGMSFKAGEQFDMFDFISGGVPNAYFGLHQVNCKDPYLTAGLSIVEVPTKPKIQKIGAELVEGCNLELYVELRDFFKDSIFTVNE</sequence>
<feature type="chain" id="PRO_5047495405" evidence="1">
    <location>
        <begin position="19"/>
        <end position="128"/>
    </location>
</feature>
<dbReference type="RefSeq" id="WP_323574557.1">
    <property type="nucleotide sequence ID" value="NZ_JAYGJQ010000001.1"/>
</dbReference>
<comment type="caution">
    <text evidence="2">The sequence shown here is derived from an EMBL/GenBank/DDBJ whole genome shotgun (WGS) entry which is preliminary data.</text>
</comment>
<keyword evidence="1" id="KW-0732">Signal</keyword>
<proteinExistence type="predicted"/>
<accession>A0ABU5VPV0</accession>
<feature type="signal peptide" evidence="1">
    <location>
        <begin position="1"/>
        <end position="18"/>
    </location>
</feature>
<reference evidence="2 3" key="1">
    <citation type="submission" date="2023-11" db="EMBL/GenBank/DDBJ databases">
        <title>A Novel Polar Bacteriovorax (B. antarcticus) Isolated from the Biocrust in Antarctica.</title>
        <authorList>
            <person name="Mun W."/>
            <person name="Choi S.Y."/>
            <person name="Mitchell R.J."/>
        </authorList>
    </citation>
    <scope>NUCLEOTIDE SEQUENCE [LARGE SCALE GENOMIC DNA]</scope>
    <source>
        <strain evidence="2 3">PP10</strain>
    </source>
</reference>
<evidence type="ECO:0000256" key="1">
    <source>
        <dbReference type="SAM" id="SignalP"/>
    </source>
</evidence>
<organism evidence="2 3">
    <name type="scientific">Bacteriovorax antarcticus</name>
    <dbReference type="NCBI Taxonomy" id="3088717"/>
    <lineage>
        <taxon>Bacteria</taxon>
        <taxon>Pseudomonadati</taxon>
        <taxon>Bdellovibrionota</taxon>
        <taxon>Bacteriovoracia</taxon>
        <taxon>Bacteriovoracales</taxon>
        <taxon>Bacteriovoracaceae</taxon>
        <taxon>Bacteriovorax</taxon>
    </lineage>
</organism>
<evidence type="ECO:0000313" key="3">
    <source>
        <dbReference type="Proteomes" id="UP001302274"/>
    </source>
</evidence>
<protein>
    <submittedName>
        <fullName evidence="2">Uncharacterized protein</fullName>
    </submittedName>
</protein>
<name>A0ABU5VPV0_9BACT</name>
<gene>
    <name evidence="2" type="ORF">SHI21_02595</name>
</gene>
<dbReference type="Proteomes" id="UP001302274">
    <property type="component" value="Unassembled WGS sequence"/>
</dbReference>